<evidence type="ECO:0000256" key="2">
    <source>
        <dbReference type="ARBA" id="ARBA00022454"/>
    </source>
</evidence>
<dbReference type="SMART" id="SM00777">
    <property type="entry name" value="Mad3_BUB1_I"/>
    <property type="match status" value="1"/>
</dbReference>
<evidence type="ECO:0000259" key="8">
    <source>
        <dbReference type="PROSITE" id="PS51489"/>
    </source>
</evidence>
<dbReference type="GO" id="GO:0007094">
    <property type="term" value="P:mitotic spindle assembly checkpoint signaling"/>
    <property type="evidence" value="ECO:0007669"/>
    <property type="project" value="InterPro"/>
</dbReference>
<dbReference type="EMBL" id="CCAG010002752">
    <property type="status" value="NOT_ANNOTATED_CDS"/>
    <property type="molecule type" value="Genomic_DNA"/>
</dbReference>
<evidence type="ECO:0000256" key="3">
    <source>
        <dbReference type="ARBA" id="ARBA00022838"/>
    </source>
</evidence>
<dbReference type="PANTHER" id="PTHR14030">
    <property type="entry name" value="MITOTIC CHECKPOINT SERINE/THREONINE-PROTEIN KINASE BUB1"/>
    <property type="match status" value="1"/>
</dbReference>
<dbReference type="Gene3D" id="1.10.510.10">
    <property type="entry name" value="Transferase(Phosphotransferase) domain 1"/>
    <property type="match status" value="1"/>
</dbReference>
<dbReference type="GO" id="GO:0000776">
    <property type="term" value="C:kinetochore"/>
    <property type="evidence" value="ECO:0007669"/>
    <property type="project" value="UniProtKB-KW"/>
</dbReference>
<keyword evidence="2" id="KW-0158">Chromosome</keyword>
<dbReference type="InterPro" id="IPR008271">
    <property type="entry name" value="Ser/Thr_kinase_AS"/>
</dbReference>
<feature type="coiled-coil region" evidence="5">
    <location>
        <begin position="1460"/>
        <end position="1491"/>
    </location>
</feature>
<evidence type="ECO:0000313" key="10">
    <source>
        <dbReference type="Proteomes" id="UP000092444"/>
    </source>
</evidence>
<dbReference type="PhylomeDB" id="A0A1B0G5H8"/>
<dbReference type="Proteomes" id="UP000092444">
    <property type="component" value="Unassembled WGS sequence"/>
</dbReference>
<dbReference type="GO" id="GO:0005524">
    <property type="term" value="F:ATP binding"/>
    <property type="evidence" value="ECO:0007669"/>
    <property type="project" value="InterPro"/>
</dbReference>
<dbReference type="GO" id="GO:0051754">
    <property type="term" value="P:meiotic sister chromatid cohesion, centromeric"/>
    <property type="evidence" value="ECO:0007669"/>
    <property type="project" value="TreeGrafter"/>
</dbReference>
<evidence type="ECO:0000313" key="9">
    <source>
        <dbReference type="EnsemblMetazoa" id="GMOY008574-PA"/>
    </source>
</evidence>
<dbReference type="PROSITE" id="PS51489">
    <property type="entry name" value="BUB1_N"/>
    <property type="match status" value="1"/>
</dbReference>
<dbReference type="PANTHER" id="PTHR14030:SF4">
    <property type="entry name" value="BUB1 KINASE, ISOFORM A-RELATED"/>
    <property type="match status" value="1"/>
</dbReference>
<dbReference type="VEuPathDB" id="VectorBase:GMOY008574"/>
<name>A0A1B0G5H8_GLOMM</name>
<protein>
    <recommendedName>
        <fullName evidence="11">Mitotic checkpoint serine/threonine-protein kinase BUB1</fullName>
    </recommendedName>
</protein>
<evidence type="ECO:0008006" key="11">
    <source>
        <dbReference type="Google" id="ProtNLM"/>
    </source>
</evidence>
<dbReference type="GO" id="GO:0004672">
    <property type="term" value="F:protein kinase activity"/>
    <property type="evidence" value="ECO:0007669"/>
    <property type="project" value="InterPro"/>
</dbReference>
<keyword evidence="4" id="KW-0137">Centromere</keyword>
<dbReference type="InterPro" id="IPR015661">
    <property type="entry name" value="Bub1/Mad3"/>
</dbReference>
<dbReference type="SMART" id="SM00220">
    <property type="entry name" value="S_TKc"/>
    <property type="match status" value="1"/>
</dbReference>
<evidence type="ECO:0000256" key="4">
    <source>
        <dbReference type="ARBA" id="ARBA00023328"/>
    </source>
</evidence>
<evidence type="ECO:0000256" key="6">
    <source>
        <dbReference type="SAM" id="MobiDB-lite"/>
    </source>
</evidence>
<accession>A0A1B0G5H8</accession>
<reference evidence="9" key="1">
    <citation type="submission" date="2020-05" db="UniProtKB">
        <authorList>
            <consortium name="EnsemblMetazoa"/>
        </authorList>
    </citation>
    <scope>IDENTIFICATION</scope>
    <source>
        <strain evidence="9">Yale</strain>
    </source>
</reference>
<keyword evidence="5" id="KW-0175">Coiled coil</keyword>
<dbReference type="InterPro" id="IPR011009">
    <property type="entry name" value="Kinase-like_dom_sf"/>
</dbReference>
<dbReference type="PROSITE" id="PS50011">
    <property type="entry name" value="PROTEIN_KINASE_DOM"/>
    <property type="match status" value="1"/>
</dbReference>
<keyword evidence="3" id="KW-0995">Kinetochore</keyword>
<dbReference type="Pfam" id="PF00069">
    <property type="entry name" value="Pkinase"/>
    <property type="match status" value="1"/>
</dbReference>
<keyword evidence="10" id="KW-1185">Reference proteome</keyword>
<dbReference type="FunFam" id="1.25.40.430:FF:000003">
    <property type="entry name" value="Checkpoint serine/threonine-protein kinase BUB1"/>
    <property type="match status" value="1"/>
</dbReference>
<evidence type="ECO:0000259" key="7">
    <source>
        <dbReference type="PROSITE" id="PS50011"/>
    </source>
</evidence>
<dbReference type="GO" id="GO:0032991">
    <property type="term" value="C:protein-containing complex"/>
    <property type="evidence" value="ECO:0007669"/>
    <property type="project" value="UniProtKB-ARBA"/>
</dbReference>
<dbReference type="SUPFAM" id="SSF56112">
    <property type="entry name" value="Protein kinase-like (PK-like)"/>
    <property type="match status" value="1"/>
</dbReference>
<dbReference type="EnsemblMetazoa" id="GMOY008574-RA">
    <property type="protein sequence ID" value="GMOY008574-PA"/>
    <property type="gene ID" value="GMOY008574"/>
</dbReference>
<dbReference type="STRING" id="37546.A0A1B0G5H8"/>
<dbReference type="Gene3D" id="1.25.40.430">
    <property type="match status" value="1"/>
</dbReference>
<dbReference type="PROSITE" id="PS00108">
    <property type="entry name" value="PROTEIN_KINASE_ST"/>
    <property type="match status" value="1"/>
</dbReference>
<dbReference type="Pfam" id="PF08311">
    <property type="entry name" value="Mad3_BUB1_I"/>
    <property type="match status" value="1"/>
</dbReference>
<proteinExistence type="predicted"/>
<feature type="domain" description="Protein kinase" evidence="7">
    <location>
        <begin position="1211"/>
        <end position="1493"/>
    </location>
</feature>
<comment type="subcellular location">
    <subcellularLocation>
        <location evidence="1">Chromosome</location>
        <location evidence="1">Centromere</location>
        <location evidence="1">Kinetochore</location>
    </subcellularLocation>
</comment>
<evidence type="ECO:0000256" key="1">
    <source>
        <dbReference type="ARBA" id="ARBA00004629"/>
    </source>
</evidence>
<evidence type="ECO:0000256" key="5">
    <source>
        <dbReference type="SAM" id="Coils"/>
    </source>
</evidence>
<sequence length="1493" mass="169904">MNFDEAKENIQPLATGRNASVLQASLSMESSQEIVAKRRELENEIHNYVGDDPLSAWYNYIDWIEQSFPSGGKESGLKQVLAKCLDSFASDERYYQDGRMIRLFIKYMDGINDAAAYYQRFFEAGFGGMVADFYISWAYSYELEGNVRKADEIFRQGIACRAQPLEDLKEAHQHFGYTVAQRLLYKENETIKEETNRQLSERRLALASLKGFHRKHIVGSVRTGSVIKNAMPGTIKVNRSSTSKSSLEQVQIIADENDNPGTAIELKRANDSGQYESVKNLVTSMISAARNQENEREAGPWNKSHTDKNSRKLFRKNTALNRDFQILEDESQSLPTALFKSDFDMTFKYPKNFCSKNKPQKEWIVPVTIEEAPDKGSLPEYKKYMLYPRPNVEFQLEELKAYSRFKQQNIENNFTKKRDIYWRNGPEFNVRLYPHFAKQSIRQTPNETYVPPKENNLVLNYDEIYDPVANQEYEFAELYAKKIKRNETIVVPTDMEETICDPNTAKIRRKSFFPTRKSMAPSTLAAVQKKLSESSLCDYSDIVGTTQTTVNASKLNILPDASLQIEGAAKNQSAKPDDPVSTQPIESNISSAAPLENSFKFNPPALPQIKEVKQHARCFDIFEDTVTKPINKATNCNTESASEGFHDADETCSTQTFNLFLKAQSVSTPKPPCKTASHRQFGTILKETVSPTESQLLQPSENQERVVPLNAPPDMNEGVSPFCKQLSTILETSEQGSNSGTPKCTISSPEYGVELQNASSTSKTQKEQLVPKSESPCKENIKHNPKEENIASKCVSTEPPELRTMSNPANHANQASNFSIYEDDAIGEKNAVANLSCMEGKGPTAEGLSLKTPSIRFQEEKTETATNVLLTSRLGGGKFQEEKTETIPDILIFPQKPSKFQTDESNFFLAPPTPCKFNDDIFDMSSKSVLKKGITSTIPIEKDHYQEDLFEVFTQISPKQKNTYFDLELETHKNKENILFEDEVPSAAFNRSDTNSKGIAHTSGVHAELKDSSMPDFSIIEDKPYQQQKHDRVKQNLSKIEQTKEHNISDSAAVSFVNAFSTIQRPERSNTTADNIKEKKNSYLSLGSIQISKCETIDKTSEDNEEYDDEMSIYYRETPKSPKVVTHLWEDDVSKTPENNKYMHAGNDNTSDHQIIDNSADVNPFSIDLIKAHLEQVTFTQYIQGLPTCTLMAKIPRLIPKHIFTIHNTSFEVIKFINSGAYGAIYCGKNLNTGQMCALKQERPPNLWEYYICLEIQDRVFDEMYPAYMAVDYALIGNNSSVLISQFSQYGSLIAVCNKIKKYTTKNMDEYIVMLLATELLEIIDHLHAANIIHADIKADNFLLMNTLSYPVNHRMLQLIDFGVSIDMKLFKEKQTFSYIHNDKAFNCVEMREGRPWTYQLDLYGLAGVIHVLLFGKYMDIEKNSNGVWMHKTRIPRYHHKRLWDTIFKTLLNVRNCKSMPNLQQLRALLKEEIEEEEKHVSKMINEFNRAIN</sequence>
<dbReference type="InterPro" id="IPR000719">
    <property type="entry name" value="Prot_kinase_dom"/>
</dbReference>
<dbReference type="GO" id="GO:0005634">
    <property type="term" value="C:nucleus"/>
    <property type="evidence" value="ECO:0007669"/>
    <property type="project" value="TreeGrafter"/>
</dbReference>
<feature type="domain" description="BUB1 N-terminal" evidence="8">
    <location>
        <begin position="41"/>
        <end position="201"/>
    </location>
</feature>
<dbReference type="InterPro" id="IPR013212">
    <property type="entry name" value="Mad3/Bub1_I"/>
</dbReference>
<feature type="region of interest" description="Disordered" evidence="6">
    <location>
        <begin position="758"/>
        <end position="782"/>
    </location>
</feature>
<organism evidence="9 10">
    <name type="scientific">Glossina morsitans morsitans</name>
    <name type="common">Savannah tsetse fly</name>
    <dbReference type="NCBI Taxonomy" id="37546"/>
    <lineage>
        <taxon>Eukaryota</taxon>
        <taxon>Metazoa</taxon>
        <taxon>Ecdysozoa</taxon>
        <taxon>Arthropoda</taxon>
        <taxon>Hexapoda</taxon>
        <taxon>Insecta</taxon>
        <taxon>Pterygota</taxon>
        <taxon>Neoptera</taxon>
        <taxon>Endopterygota</taxon>
        <taxon>Diptera</taxon>
        <taxon>Brachycera</taxon>
        <taxon>Muscomorpha</taxon>
        <taxon>Hippoboscoidea</taxon>
        <taxon>Glossinidae</taxon>
        <taxon>Glossina</taxon>
    </lineage>
</organism>